<organism evidence="2">
    <name type="scientific">Candidatus Iainarchaeum sp</name>
    <dbReference type="NCBI Taxonomy" id="3101447"/>
    <lineage>
        <taxon>Archaea</taxon>
        <taxon>Candidatus Iainarchaeota</taxon>
        <taxon>Candidatus Iainarchaeia</taxon>
        <taxon>Candidatus Iainarchaeales</taxon>
        <taxon>Candidatus Iainarchaeaceae</taxon>
        <taxon>Candidatus Iainarchaeum</taxon>
    </lineage>
</organism>
<reference evidence="2" key="1">
    <citation type="submission" date="2020-11" db="EMBL/GenBank/DDBJ databases">
        <title>Connecting structure to function with the recovery of over 1000 high-quality activated sludge metagenome-assembled genomes encoding full-length rRNA genes using long-read sequencing.</title>
        <authorList>
            <person name="Singleton C.M."/>
            <person name="Petriglieri F."/>
            <person name="Kristensen J.M."/>
            <person name="Kirkegaard R.H."/>
            <person name="Michaelsen T.Y."/>
            <person name="Andersen M.H."/>
            <person name="Karst S.M."/>
            <person name="Dueholm M.S."/>
            <person name="Nielsen P.H."/>
            <person name="Albertsen M."/>
        </authorList>
    </citation>
    <scope>NUCLEOTIDE SEQUENCE</scope>
    <source>
        <strain evidence="2">Fred_18-Q3-R57-64_BAT3C.431</strain>
    </source>
</reference>
<keyword evidence="1" id="KW-1133">Transmembrane helix</keyword>
<protein>
    <submittedName>
        <fullName evidence="2">Uncharacterized protein</fullName>
    </submittedName>
</protein>
<evidence type="ECO:0000313" key="2">
    <source>
        <dbReference type="EMBL" id="QQR92386.1"/>
    </source>
</evidence>
<dbReference type="AlphaFoldDB" id="A0A7T9DJC6"/>
<dbReference type="EMBL" id="CP064981">
    <property type="protein sequence ID" value="QQR92386.1"/>
    <property type="molecule type" value="Genomic_DNA"/>
</dbReference>
<accession>A0A7T9DJC6</accession>
<keyword evidence="1" id="KW-0472">Membrane</keyword>
<sequence>MENHYKLILIVLTFFLALTFVQQTHALEAKEIVFNGSSPATVVLTSTNPLPSRAVPEVSLYGPFTTESITGNELTNSNAVASLAATLKPIAGLRTNDVYTGKAIIRWGTQTQEVPLRIRVSDGIGISPASGFSIFFGLGQNLAIIANLILVVVIIMLILGLAIRIRKRLEGN</sequence>
<dbReference type="Proteomes" id="UP000596004">
    <property type="component" value="Chromosome"/>
</dbReference>
<feature type="transmembrane region" description="Helical" evidence="1">
    <location>
        <begin position="142"/>
        <end position="163"/>
    </location>
</feature>
<gene>
    <name evidence="2" type="ORF">IPJ89_04485</name>
</gene>
<name>A0A7T9DJC6_9ARCH</name>
<proteinExistence type="predicted"/>
<evidence type="ECO:0000256" key="1">
    <source>
        <dbReference type="SAM" id="Phobius"/>
    </source>
</evidence>
<keyword evidence="1" id="KW-0812">Transmembrane</keyword>